<accession>A0AAD1Y9M3</accession>
<evidence type="ECO:0000259" key="5">
    <source>
        <dbReference type="PROSITE" id="PS50118"/>
    </source>
</evidence>
<feature type="region of interest" description="Disordered" evidence="4">
    <location>
        <begin position="491"/>
        <end position="513"/>
    </location>
</feature>
<feature type="compositionally biased region" description="Basic and acidic residues" evidence="4">
    <location>
        <begin position="582"/>
        <end position="593"/>
    </location>
</feature>
<feature type="domain" description="HMG box" evidence="5">
    <location>
        <begin position="107"/>
        <end position="173"/>
    </location>
</feature>
<evidence type="ECO:0000313" key="7">
    <source>
        <dbReference type="Proteomes" id="UP001295684"/>
    </source>
</evidence>
<feature type="compositionally biased region" description="Polar residues" evidence="4">
    <location>
        <begin position="36"/>
        <end position="55"/>
    </location>
</feature>
<proteinExistence type="predicted"/>
<feature type="DNA-binding region" description="HMG box" evidence="3">
    <location>
        <begin position="107"/>
        <end position="173"/>
    </location>
</feature>
<feature type="compositionally biased region" description="Low complexity" evidence="4">
    <location>
        <begin position="255"/>
        <end position="273"/>
    </location>
</feature>
<dbReference type="GO" id="GO:0003677">
    <property type="term" value="F:DNA binding"/>
    <property type="evidence" value="ECO:0007669"/>
    <property type="project" value="UniProtKB-UniRule"/>
</dbReference>
<organism evidence="6 7">
    <name type="scientific">Euplotes crassus</name>
    <dbReference type="NCBI Taxonomy" id="5936"/>
    <lineage>
        <taxon>Eukaryota</taxon>
        <taxon>Sar</taxon>
        <taxon>Alveolata</taxon>
        <taxon>Ciliophora</taxon>
        <taxon>Intramacronucleata</taxon>
        <taxon>Spirotrichea</taxon>
        <taxon>Hypotrichia</taxon>
        <taxon>Euplotida</taxon>
        <taxon>Euplotidae</taxon>
        <taxon>Moneuplotes</taxon>
    </lineage>
</organism>
<dbReference type="Pfam" id="PF00505">
    <property type="entry name" value="HMG_box"/>
    <property type="match status" value="1"/>
</dbReference>
<dbReference type="InterPro" id="IPR051965">
    <property type="entry name" value="ChromReg_NeuronalGeneExpr"/>
</dbReference>
<dbReference type="InterPro" id="IPR009071">
    <property type="entry name" value="HMG_box_dom"/>
</dbReference>
<feature type="compositionally biased region" description="Basic and acidic residues" evidence="4">
    <location>
        <begin position="239"/>
        <end position="249"/>
    </location>
</feature>
<dbReference type="PANTHER" id="PTHR46040:SF3">
    <property type="entry name" value="HIGH MOBILITY GROUP PROTEIN 2"/>
    <property type="match status" value="1"/>
</dbReference>
<dbReference type="PANTHER" id="PTHR46040">
    <property type="entry name" value="HIGH MOBILITY GROUP PROTEIN 2"/>
    <property type="match status" value="1"/>
</dbReference>
<dbReference type="SUPFAM" id="SSF47095">
    <property type="entry name" value="HMG-box"/>
    <property type="match status" value="4"/>
</dbReference>
<evidence type="ECO:0000256" key="1">
    <source>
        <dbReference type="ARBA" id="ARBA00023125"/>
    </source>
</evidence>
<comment type="caution">
    <text evidence="6">The sequence shown here is derived from an EMBL/GenBank/DDBJ whole genome shotgun (WGS) entry which is preliminary data.</text>
</comment>
<dbReference type="Proteomes" id="UP001295684">
    <property type="component" value="Unassembled WGS sequence"/>
</dbReference>
<feature type="region of interest" description="Disordered" evidence="4">
    <location>
        <begin position="25"/>
        <end position="110"/>
    </location>
</feature>
<feature type="compositionally biased region" description="Basic and acidic residues" evidence="4">
    <location>
        <begin position="495"/>
        <end position="509"/>
    </location>
</feature>
<dbReference type="SMART" id="SM00398">
    <property type="entry name" value="HMG"/>
    <property type="match status" value="3"/>
</dbReference>
<feature type="DNA-binding region" description="HMG box" evidence="3">
    <location>
        <begin position="274"/>
        <end position="344"/>
    </location>
</feature>
<reference evidence="6" key="1">
    <citation type="submission" date="2023-07" db="EMBL/GenBank/DDBJ databases">
        <authorList>
            <consortium name="AG Swart"/>
            <person name="Singh M."/>
            <person name="Singh A."/>
            <person name="Seah K."/>
            <person name="Emmerich C."/>
        </authorList>
    </citation>
    <scope>NUCLEOTIDE SEQUENCE</scope>
    <source>
        <strain evidence="6">DP1</strain>
    </source>
</reference>
<feature type="domain" description="HMG box" evidence="5">
    <location>
        <begin position="361"/>
        <end position="431"/>
    </location>
</feature>
<feature type="domain" description="HMG box" evidence="5">
    <location>
        <begin position="274"/>
        <end position="344"/>
    </location>
</feature>
<dbReference type="InterPro" id="IPR036910">
    <property type="entry name" value="HMG_box_dom_sf"/>
</dbReference>
<dbReference type="CDD" id="cd00084">
    <property type="entry name" value="HMG-box_SF"/>
    <property type="match status" value="1"/>
</dbReference>
<name>A0AAD1Y9M3_EUPCR</name>
<dbReference type="GO" id="GO:0010468">
    <property type="term" value="P:regulation of gene expression"/>
    <property type="evidence" value="ECO:0007669"/>
    <property type="project" value="TreeGrafter"/>
</dbReference>
<protein>
    <recommendedName>
        <fullName evidence="5">HMG box domain-containing protein</fullName>
    </recommendedName>
</protein>
<dbReference type="AlphaFoldDB" id="A0AAD1Y9M3"/>
<dbReference type="EMBL" id="CAMPGE010029579">
    <property type="protein sequence ID" value="CAI2387059.1"/>
    <property type="molecule type" value="Genomic_DNA"/>
</dbReference>
<feature type="compositionally biased region" description="Basic and acidic residues" evidence="4">
    <location>
        <begin position="82"/>
        <end position="93"/>
    </location>
</feature>
<feature type="compositionally biased region" description="Basic and acidic residues" evidence="4">
    <location>
        <begin position="220"/>
        <end position="229"/>
    </location>
</feature>
<sequence length="654" mass="75821">MEEIIPISSNKVPLPVEIIPEKINLSNEVRIKDDSSSNYGSLTTKSGKSNKVSDNQLEKAKSDQQKENLEVATKTGKNKKKMKEDKKDGEEKKEKKRRKRRKNPFAPKQPLNAYNFYVKEKMEMYKSQYIDWGHNVLIKKIAEEWKMEANKQKYKQMAQKAKEKYTEQKDMVKLYHPKPKIKKPPNAFILFMKERSKKINEESLENYKPPESKPKKRVAKDKNKKKDQSQENTTLLKIKTGEEVEDKSNVSDNRSTNPSSLTLSSKLSESNLSDKGGHDAESVLETPSKPDFQVPRPKKMDRKELLSKISREWRELSSSEKQRFKHEAARKMREWKFDKREEYRAAFAKAIGRRQGGFGVYKNQLTPYNFYLKEKVPQLIQEKKKNGEELVQKEIFKTVAEQWGLQEDMTKWREQSDKDADRYEEEVENFNANNNNEGDYLDGDLRENPTEILIENNKRSLGEQMQNIPLLQGSENYPHRMYPSNLNLVVPSSSNHDESRTGIDSDFKMPKAKPPKIIMDAPVIEAEEGDLDALFGGSEEAEGEDQEDNIDIDIGSEDSDDNQDNPNIPENEDEIHQSPNPEYDHIEEDKEMEAVDIKNDFKMPTGRDINDISKVKGIKAKSHFDMNILKDYKSEISFGLTEKSEEKSKEDSKK</sequence>
<feature type="region of interest" description="Disordered" evidence="4">
    <location>
        <begin position="538"/>
        <end position="593"/>
    </location>
</feature>
<dbReference type="Gene3D" id="1.10.30.10">
    <property type="entry name" value="High mobility group box domain"/>
    <property type="match status" value="3"/>
</dbReference>
<evidence type="ECO:0000313" key="6">
    <source>
        <dbReference type="EMBL" id="CAI2387059.1"/>
    </source>
</evidence>
<evidence type="ECO:0000256" key="2">
    <source>
        <dbReference type="ARBA" id="ARBA00023242"/>
    </source>
</evidence>
<evidence type="ECO:0000256" key="3">
    <source>
        <dbReference type="PROSITE-ProRule" id="PRU00267"/>
    </source>
</evidence>
<feature type="DNA-binding region" description="HMG box" evidence="3">
    <location>
        <begin position="361"/>
        <end position="431"/>
    </location>
</feature>
<feature type="compositionally biased region" description="Acidic residues" evidence="4">
    <location>
        <begin position="539"/>
        <end position="563"/>
    </location>
</feature>
<dbReference type="PROSITE" id="PS50118">
    <property type="entry name" value="HMG_BOX_2"/>
    <property type="match status" value="3"/>
</dbReference>
<feature type="compositionally biased region" description="Basic residues" evidence="4">
    <location>
        <begin position="94"/>
        <end position="103"/>
    </location>
</feature>
<keyword evidence="2 3" id="KW-0539">Nucleus</keyword>
<dbReference type="GO" id="GO:0005634">
    <property type="term" value="C:nucleus"/>
    <property type="evidence" value="ECO:0007669"/>
    <property type="project" value="UniProtKB-UniRule"/>
</dbReference>
<feature type="compositionally biased region" description="Basic and acidic residues" evidence="4">
    <location>
        <begin position="56"/>
        <end position="69"/>
    </location>
</feature>
<feature type="region of interest" description="Disordered" evidence="4">
    <location>
        <begin position="200"/>
        <end position="303"/>
    </location>
</feature>
<gene>
    <name evidence="6" type="ORF">ECRASSUSDP1_LOCUS28686</name>
</gene>
<keyword evidence="1 3" id="KW-0238">DNA-binding</keyword>
<evidence type="ECO:0000256" key="4">
    <source>
        <dbReference type="SAM" id="MobiDB-lite"/>
    </source>
</evidence>
<keyword evidence="7" id="KW-1185">Reference proteome</keyword>